<evidence type="ECO:0000313" key="2">
    <source>
        <dbReference type="EMBL" id="KKN74060.1"/>
    </source>
</evidence>
<gene>
    <name evidence="2" type="ORF">LCGC14_0394000</name>
</gene>
<keyword evidence="1" id="KW-0472">Membrane</keyword>
<name>A0A0F9SYR0_9ZZZZ</name>
<accession>A0A0F9SYR0</accession>
<evidence type="ECO:0000256" key="1">
    <source>
        <dbReference type="SAM" id="Phobius"/>
    </source>
</evidence>
<protein>
    <submittedName>
        <fullName evidence="2">Uncharacterized protein</fullName>
    </submittedName>
</protein>
<organism evidence="2">
    <name type="scientific">marine sediment metagenome</name>
    <dbReference type="NCBI Taxonomy" id="412755"/>
    <lineage>
        <taxon>unclassified sequences</taxon>
        <taxon>metagenomes</taxon>
        <taxon>ecological metagenomes</taxon>
    </lineage>
</organism>
<feature type="transmembrane region" description="Helical" evidence="1">
    <location>
        <begin position="12"/>
        <end position="33"/>
    </location>
</feature>
<dbReference type="EMBL" id="LAZR01000332">
    <property type="protein sequence ID" value="KKN74060.1"/>
    <property type="molecule type" value="Genomic_DNA"/>
</dbReference>
<keyword evidence="1" id="KW-0812">Transmembrane</keyword>
<keyword evidence="1" id="KW-1133">Transmembrane helix</keyword>
<comment type="caution">
    <text evidence="2">The sequence shown here is derived from an EMBL/GenBank/DDBJ whole genome shotgun (WGS) entry which is preliminary data.</text>
</comment>
<proteinExistence type="predicted"/>
<sequence length="114" mass="13595">MRFRLKVHWPWFALLGGFILVLWTAAIFHIRFYQARADWYASSALYAENEARMEQINQKWERIIALEEASGDISSKHTRDLFKSLAKLQMRMTKAEDRLDIIGERLVKWRLLNP</sequence>
<dbReference type="AlphaFoldDB" id="A0A0F9SYR0"/>
<reference evidence="2" key="1">
    <citation type="journal article" date="2015" name="Nature">
        <title>Complex archaea that bridge the gap between prokaryotes and eukaryotes.</title>
        <authorList>
            <person name="Spang A."/>
            <person name="Saw J.H."/>
            <person name="Jorgensen S.L."/>
            <person name="Zaremba-Niedzwiedzka K."/>
            <person name="Martijn J."/>
            <person name="Lind A.E."/>
            <person name="van Eijk R."/>
            <person name="Schleper C."/>
            <person name="Guy L."/>
            <person name="Ettema T.J."/>
        </authorList>
    </citation>
    <scope>NUCLEOTIDE SEQUENCE</scope>
</reference>